<dbReference type="EMBL" id="SNRW01040469">
    <property type="protein sequence ID" value="KAA6343739.1"/>
    <property type="molecule type" value="Genomic_DNA"/>
</dbReference>
<accession>A0A5J4SC66</accession>
<reference evidence="1 2" key="1">
    <citation type="submission" date="2019-03" db="EMBL/GenBank/DDBJ databases">
        <title>Single cell metagenomics reveals metabolic interactions within the superorganism composed of flagellate Streblomastix strix and complex community of Bacteroidetes bacteria on its surface.</title>
        <authorList>
            <person name="Treitli S.C."/>
            <person name="Kolisko M."/>
            <person name="Husnik F."/>
            <person name="Keeling P."/>
            <person name="Hampl V."/>
        </authorList>
    </citation>
    <scope>NUCLEOTIDE SEQUENCE [LARGE SCALE GENOMIC DNA]</scope>
    <source>
        <strain evidence="1">ST1C</strain>
    </source>
</reference>
<evidence type="ECO:0000313" key="2">
    <source>
        <dbReference type="Proteomes" id="UP000324800"/>
    </source>
</evidence>
<dbReference type="Proteomes" id="UP000324800">
    <property type="component" value="Unassembled WGS sequence"/>
</dbReference>
<organism evidence="1 2">
    <name type="scientific">Streblomastix strix</name>
    <dbReference type="NCBI Taxonomy" id="222440"/>
    <lineage>
        <taxon>Eukaryota</taxon>
        <taxon>Metamonada</taxon>
        <taxon>Preaxostyla</taxon>
        <taxon>Oxymonadida</taxon>
        <taxon>Streblomastigidae</taxon>
        <taxon>Streblomastix</taxon>
    </lineage>
</organism>
<evidence type="ECO:0000313" key="1">
    <source>
        <dbReference type="EMBL" id="KAA6343739.1"/>
    </source>
</evidence>
<dbReference type="PANTHER" id="PTHR33050">
    <property type="entry name" value="REVERSE TRANSCRIPTASE DOMAIN-CONTAINING PROTEIN"/>
    <property type="match status" value="1"/>
</dbReference>
<comment type="caution">
    <text evidence="1">The sequence shown here is derived from an EMBL/GenBank/DDBJ whole genome shotgun (WGS) entry which is preliminary data.</text>
</comment>
<dbReference type="PANTHER" id="PTHR33050:SF7">
    <property type="entry name" value="RIBONUCLEASE H"/>
    <property type="match status" value="1"/>
</dbReference>
<sequence>KRQTEFSKSPSKRSILLFNIKGLSKNESVEEYRMERKYDSTQRNPSRTLLVARSGGQQLRDNFRSENSRSSDRIRRISEGFGSDLELQTGDTLVQQVEQNKKKKHQTSNKKEMEAIYLGPLRYGQIFKGLLIKAILIKSNSSTAIQDLAKQGAGQILVVEMKKIVKLYHQLRIQTQNQHIPGVSNKITDALSSLSTQGYYSVKKEIFRVPFQAWQTIPTLDLFAIGKNKLVDRFVAIGEEEAQQLNAFSKSWKEEIFWTNPPISKIGNAPITCKKFKPKSVMIAPW</sequence>
<proteinExistence type="predicted"/>
<dbReference type="InterPro" id="IPR052055">
    <property type="entry name" value="Hepadnavirus_pol/RT"/>
</dbReference>
<feature type="non-terminal residue" evidence="1">
    <location>
        <position position="1"/>
    </location>
</feature>
<dbReference type="AlphaFoldDB" id="A0A5J4SC66"/>
<protein>
    <submittedName>
        <fullName evidence="1">Uncharacterized protein</fullName>
    </submittedName>
</protein>
<gene>
    <name evidence="1" type="ORF">EZS28_052285</name>
</gene>
<name>A0A5J4SC66_9EUKA</name>